<dbReference type="InterPro" id="IPR044135">
    <property type="entry name" value="Met-tRNA-FMT_C"/>
</dbReference>
<comment type="catalytic activity">
    <reaction evidence="5">
        <text>L-methionyl-tRNA(fMet) + (6R)-10-formyltetrahydrofolate = N-formyl-L-methionyl-tRNA(fMet) + (6S)-5,6,7,8-tetrahydrofolate + H(+)</text>
        <dbReference type="Rhea" id="RHEA:24380"/>
        <dbReference type="Rhea" id="RHEA-COMP:9952"/>
        <dbReference type="Rhea" id="RHEA-COMP:9953"/>
        <dbReference type="ChEBI" id="CHEBI:15378"/>
        <dbReference type="ChEBI" id="CHEBI:57453"/>
        <dbReference type="ChEBI" id="CHEBI:78530"/>
        <dbReference type="ChEBI" id="CHEBI:78844"/>
        <dbReference type="ChEBI" id="CHEBI:195366"/>
        <dbReference type="EC" id="2.1.2.9"/>
    </reaction>
</comment>
<feature type="domain" description="Formyl transferase N-terminal" evidence="6">
    <location>
        <begin position="1"/>
        <end position="168"/>
    </location>
</feature>
<dbReference type="InterPro" id="IPR036477">
    <property type="entry name" value="Formyl_transf_N_sf"/>
</dbReference>
<name>A0A520LRJ9_9GAMM</name>
<dbReference type="PROSITE" id="PS00373">
    <property type="entry name" value="GART"/>
    <property type="match status" value="1"/>
</dbReference>
<evidence type="ECO:0000313" key="8">
    <source>
        <dbReference type="EMBL" id="RZO11604.1"/>
    </source>
</evidence>
<protein>
    <recommendedName>
        <fullName evidence="2 5">Methionyl-tRNA formyltransferase</fullName>
        <ecNumber evidence="2 5">2.1.2.9</ecNumber>
    </recommendedName>
</protein>
<evidence type="ECO:0000259" key="6">
    <source>
        <dbReference type="Pfam" id="PF00551"/>
    </source>
</evidence>
<dbReference type="SUPFAM" id="SSF53328">
    <property type="entry name" value="Formyltransferase"/>
    <property type="match status" value="1"/>
</dbReference>
<dbReference type="GO" id="GO:0004479">
    <property type="term" value="F:methionyl-tRNA formyltransferase activity"/>
    <property type="evidence" value="ECO:0007669"/>
    <property type="project" value="UniProtKB-UniRule"/>
</dbReference>
<dbReference type="EMBL" id="SHBN01000039">
    <property type="protein sequence ID" value="RZO11604.1"/>
    <property type="molecule type" value="Genomic_DNA"/>
</dbReference>
<organism evidence="8 9">
    <name type="scientific">SAR86 cluster bacterium</name>
    <dbReference type="NCBI Taxonomy" id="2030880"/>
    <lineage>
        <taxon>Bacteria</taxon>
        <taxon>Pseudomonadati</taxon>
        <taxon>Pseudomonadota</taxon>
        <taxon>Gammaproteobacteria</taxon>
        <taxon>SAR86 cluster</taxon>
    </lineage>
</organism>
<sequence>MKILFAGSPKSSAKILNSMANAGLDIVGVISQPDKRSRRGKGKEASSVAAEALKLGIPTLKPTKLDDLFKQEITQLNFDFLVVSAYGKILPEWMLNTPNIAPINIHFSLLPKYRGASPIQASILNNDYETGISIMRMSKGMDEGPVYCSHEIKILKSDNKIDLENKLVSLCVKNIEKDLHNILNNKLGLEEQNNDEASYCSKINKLSGKTDFTKESTKEIFQKFKAFIGWPGLYFEKNNIPIKIHGMKEYNGNKEAFKENNFKFMSEGLAVKTIDSMIVITHLQLPGKRVISATDAMNSHIEFFEK</sequence>
<dbReference type="CDD" id="cd08704">
    <property type="entry name" value="Met_tRNA_FMT_C"/>
    <property type="match status" value="1"/>
</dbReference>
<dbReference type="InterPro" id="IPR005794">
    <property type="entry name" value="Fmt"/>
</dbReference>
<dbReference type="PANTHER" id="PTHR11138">
    <property type="entry name" value="METHIONYL-TRNA FORMYLTRANSFERASE"/>
    <property type="match status" value="1"/>
</dbReference>
<dbReference type="NCBIfam" id="TIGR00460">
    <property type="entry name" value="fmt"/>
    <property type="match status" value="1"/>
</dbReference>
<dbReference type="EC" id="2.1.2.9" evidence="2 5"/>
<dbReference type="Pfam" id="PF00551">
    <property type="entry name" value="Formyl_trans_N"/>
    <property type="match status" value="1"/>
</dbReference>
<dbReference type="InterPro" id="IPR041711">
    <property type="entry name" value="Met-tRNA-FMT_N"/>
</dbReference>
<keyword evidence="4 5" id="KW-0648">Protein biosynthesis</keyword>
<evidence type="ECO:0000256" key="3">
    <source>
        <dbReference type="ARBA" id="ARBA00022679"/>
    </source>
</evidence>
<evidence type="ECO:0000256" key="1">
    <source>
        <dbReference type="ARBA" id="ARBA00010699"/>
    </source>
</evidence>
<dbReference type="InterPro" id="IPR005793">
    <property type="entry name" value="Formyl_trans_C"/>
</dbReference>
<feature type="domain" description="Formyl transferase C-terminal" evidence="7">
    <location>
        <begin position="202"/>
        <end position="300"/>
    </location>
</feature>
<evidence type="ECO:0000313" key="9">
    <source>
        <dbReference type="Proteomes" id="UP000319023"/>
    </source>
</evidence>
<dbReference type="CDD" id="cd08646">
    <property type="entry name" value="FMT_core_Met-tRNA-FMT_N"/>
    <property type="match status" value="1"/>
</dbReference>
<reference evidence="8 9" key="1">
    <citation type="submission" date="2019-02" db="EMBL/GenBank/DDBJ databases">
        <title>Prokaryotic population dynamics and viral predation in marine succession experiment using metagenomics: the confinement effect.</title>
        <authorList>
            <person name="Haro-Moreno J.M."/>
            <person name="Rodriguez-Valera F."/>
            <person name="Lopez-Perez M."/>
        </authorList>
    </citation>
    <scope>NUCLEOTIDE SEQUENCE [LARGE SCALE GENOMIC DNA]</scope>
    <source>
        <strain evidence="8">MED-G168</strain>
    </source>
</reference>
<dbReference type="Proteomes" id="UP000319023">
    <property type="component" value="Unassembled WGS sequence"/>
</dbReference>
<dbReference type="HAMAP" id="MF_00182">
    <property type="entry name" value="Formyl_trans"/>
    <property type="match status" value="1"/>
</dbReference>
<evidence type="ECO:0000259" key="7">
    <source>
        <dbReference type="Pfam" id="PF02911"/>
    </source>
</evidence>
<evidence type="ECO:0000256" key="4">
    <source>
        <dbReference type="ARBA" id="ARBA00022917"/>
    </source>
</evidence>
<dbReference type="AlphaFoldDB" id="A0A520LRJ9"/>
<comment type="function">
    <text evidence="5">Attaches a formyl group to the free amino group of methionyl-tRNA(fMet). The formyl group appears to play a dual role in the initiator identity of N-formylmethionyl-tRNA by promoting its recognition by IF2 and preventing the misappropriation of this tRNA by the elongation apparatus.</text>
</comment>
<feature type="binding site" evidence="5">
    <location>
        <begin position="108"/>
        <end position="111"/>
    </location>
    <ligand>
        <name>(6S)-5,6,7,8-tetrahydrofolate</name>
        <dbReference type="ChEBI" id="CHEBI:57453"/>
    </ligand>
</feature>
<dbReference type="InterPro" id="IPR001555">
    <property type="entry name" value="GART_AS"/>
</dbReference>
<evidence type="ECO:0000256" key="2">
    <source>
        <dbReference type="ARBA" id="ARBA00012261"/>
    </source>
</evidence>
<proteinExistence type="inferred from homology"/>
<evidence type="ECO:0000256" key="5">
    <source>
        <dbReference type="HAMAP-Rule" id="MF_00182"/>
    </source>
</evidence>
<gene>
    <name evidence="5 8" type="primary">fmt</name>
    <name evidence="8" type="ORF">EVB01_02370</name>
</gene>
<comment type="caution">
    <text evidence="8">The sequence shown here is derived from an EMBL/GenBank/DDBJ whole genome shotgun (WGS) entry which is preliminary data.</text>
</comment>
<comment type="similarity">
    <text evidence="1 5">Belongs to the Fmt family.</text>
</comment>
<dbReference type="PANTHER" id="PTHR11138:SF5">
    <property type="entry name" value="METHIONYL-TRNA FORMYLTRANSFERASE, MITOCHONDRIAL"/>
    <property type="match status" value="1"/>
</dbReference>
<dbReference type="Gene3D" id="3.40.50.12230">
    <property type="match status" value="1"/>
</dbReference>
<dbReference type="SUPFAM" id="SSF50486">
    <property type="entry name" value="FMT C-terminal domain-like"/>
    <property type="match status" value="1"/>
</dbReference>
<dbReference type="InterPro" id="IPR011034">
    <property type="entry name" value="Formyl_transferase-like_C_sf"/>
</dbReference>
<keyword evidence="3 5" id="KW-0808">Transferase</keyword>
<accession>A0A520LRJ9</accession>
<dbReference type="InterPro" id="IPR002376">
    <property type="entry name" value="Formyl_transf_N"/>
</dbReference>
<dbReference type="Pfam" id="PF02911">
    <property type="entry name" value="Formyl_trans_C"/>
    <property type="match status" value="1"/>
</dbReference>